<accession>A0ABY8D3I0</accession>
<keyword evidence="1" id="KW-0614">Plasmid</keyword>
<dbReference type="RefSeq" id="WP_280736352.1">
    <property type="nucleotide sequence ID" value="NZ_CP120369.1"/>
</dbReference>
<sequence>MNKSLNSKPEAALLAALGGRCIVLVGMMGSGKTSFGWPLAARLGLDFADADAESKRRTA</sequence>
<dbReference type="InterPro" id="IPR027417">
    <property type="entry name" value="P-loop_NTPase"/>
</dbReference>
<dbReference type="PRINTS" id="PR01100">
    <property type="entry name" value="SHIKIMTKNASE"/>
</dbReference>
<protein>
    <recommendedName>
        <fullName evidence="3">Shikimate kinase</fullName>
    </recommendedName>
</protein>
<geneLocation type="plasmid" evidence="1 2">
    <name>unnamed</name>
</geneLocation>
<organism evidence="1 2">
    <name type="scientific">Sinorhizobium numidicum</name>
    <dbReference type="NCBI Taxonomy" id="680248"/>
    <lineage>
        <taxon>Bacteria</taxon>
        <taxon>Pseudomonadati</taxon>
        <taxon>Pseudomonadota</taxon>
        <taxon>Alphaproteobacteria</taxon>
        <taxon>Hyphomicrobiales</taxon>
        <taxon>Rhizobiaceae</taxon>
        <taxon>Sinorhizobium/Ensifer group</taxon>
        <taxon>Sinorhizobium</taxon>
    </lineage>
</organism>
<gene>
    <name evidence="1" type="ORF">PYH38_006409</name>
</gene>
<dbReference type="SUPFAM" id="SSF52540">
    <property type="entry name" value="P-loop containing nucleoside triphosphate hydrolases"/>
    <property type="match status" value="1"/>
</dbReference>
<keyword evidence="2" id="KW-1185">Reference proteome</keyword>
<proteinExistence type="predicted"/>
<dbReference type="Gene3D" id="3.40.50.300">
    <property type="entry name" value="P-loop containing nucleotide triphosphate hydrolases"/>
    <property type="match status" value="1"/>
</dbReference>
<dbReference type="InterPro" id="IPR031322">
    <property type="entry name" value="Shikimate/glucono_kinase"/>
</dbReference>
<evidence type="ECO:0000313" key="1">
    <source>
        <dbReference type="EMBL" id="WEX85440.1"/>
    </source>
</evidence>
<evidence type="ECO:0000313" key="2">
    <source>
        <dbReference type="Proteomes" id="UP001235547"/>
    </source>
</evidence>
<reference evidence="1 2" key="1">
    <citation type="submission" date="2023-03" db="EMBL/GenBank/DDBJ databases">
        <authorList>
            <person name="Kaur S."/>
            <person name="Espinosa-Saiz D."/>
            <person name="Velazquez E."/>
            <person name="Menendez E."/>
            <person name="diCenzo G.C."/>
        </authorList>
    </citation>
    <scope>NUCLEOTIDE SEQUENCE [LARGE SCALE GENOMIC DNA]</scope>
    <source>
        <strain evidence="1 2">LMG 27395</strain>
        <plasmid evidence="1 2">unnamed</plasmid>
    </source>
</reference>
<dbReference type="EMBL" id="CP120372">
    <property type="protein sequence ID" value="WEX85440.1"/>
    <property type="molecule type" value="Genomic_DNA"/>
</dbReference>
<evidence type="ECO:0008006" key="3">
    <source>
        <dbReference type="Google" id="ProtNLM"/>
    </source>
</evidence>
<dbReference type="Pfam" id="PF01202">
    <property type="entry name" value="SKI"/>
    <property type="match status" value="1"/>
</dbReference>
<name>A0ABY8D3I0_9HYPH</name>
<dbReference type="Proteomes" id="UP001235547">
    <property type="component" value="Plasmid unnamed"/>
</dbReference>